<organism evidence="2">
    <name type="scientific">Aegilops tauschii</name>
    <name type="common">Tausch's goatgrass</name>
    <name type="synonym">Aegilops squarrosa</name>
    <dbReference type="NCBI Taxonomy" id="37682"/>
    <lineage>
        <taxon>Eukaryota</taxon>
        <taxon>Viridiplantae</taxon>
        <taxon>Streptophyta</taxon>
        <taxon>Embryophyta</taxon>
        <taxon>Tracheophyta</taxon>
        <taxon>Spermatophyta</taxon>
        <taxon>Magnoliopsida</taxon>
        <taxon>Liliopsida</taxon>
        <taxon>Poales</taxon>
        <taxon>Poaceae</taxon>
        <taxon>BOP clade</taxon>
        <taxon>Pooideae</taxon>
        <taxon>Triticodae</taxon>
        <taxon>Triticeae</taxon>
        <taxon>Triticinae</taxon>
        <taxon>Aegilops</taxon>
    </lineage>
</organism>
<sequence>MARPAPLPTLPWLIFDNDRDDKCNMRRVYCPEDDGFLRFPLPKALFGKSFAGTHDGGWVAALGDDKHLAIVNLFSGAEVPLHAKDMTSFYAYKKVIFSESPTSSRCILATITTRDSIALCRIGCPVKRWTAKIFNGPRLIDIVFYNGKLYALTDLKDLVKFKIGVNKDSRPVVTVELHMQIGGRPFKWATNIVELHGKLAMVAKHCFYDNTYRKHFFFHIFVLVDESTKENTPKWEEVTTLGDCALFFGRMWTKALCVPAAGCGGVKRSAIYADDVTYLTSFDGHGDCVFPMGNGSSEHATKFVGPYTCCHVPCGMWVLPPDF</sequence>
<dbReference type="PANTHER" id="PTHR33110">
    <property type="entry name" value="F-BOX/KELCH-REPEAT PROTEIN-RELATED"/>
    <property type="match status" value="1"/>
</dbReference>
<protein>
    <recommendedName>
        <fullName evidence="1">KIB1-4 beta-propeller domain-containing protein</fullName>
    </recommendedName>
</protein>
<dbReference type="PANTHER" id="PTHR33110:SF104">
    <property type="entry name" value="MRNA CAP-BINDING PROTEIN"/>
    <property type="match status" value="1"/>
</dbReference>
<dbReference type="InterPro" id="IPR005174">
    <property type="entry name" value="KIB1-4_b-propeller"/>
</dbReference>
<dbReference type="Pfam" id="PF03478">
    <property type="entry name" value="Beta-prop_KIB1-4"/>
    <property type="match status" value="1"/>
</dbReference>
<accession>M8CI29</accession>
<reference evidence="2" key="1">
    <citation type="submission" date="2015-06" db="UniProtKB">
        <authorList>
            <consortium name="EnsemblPlants"/>
        </authorList>
    </citation>
    <scope>IDENTIFICATION</scope>
</reference>
<dbReference type="AlphaFoldDB" id="M8CI29"/>
<proteinExistence type="predicted"/>
<evidence type="ECO:0000313" key="2">
    <source>
        <dbReference type="EnsemblPlants" id="EMT22916"/>
    </source>
</evidence>
<name>M8CI29_AEGTA</name>
<dbReference type="EnsemblPlants" id="EMT22916">
    <property type="protein sequence ID" value="EMT22916"/>
    <property type="gene ID" value="F775_01537"/>
</dbReference>
<feature type="domain" description="KIB1-4 beta-propeller" evidence="1">
    <location>
        <begin position="31"/>
        <end position="283"/>
    </location>
</feature>
<evidence type="ECO:0000259" key="1">
    <source>
        <dbReference type="Pfam" id="PF03478"/>
    </source>
</evidence>